<evidence type="ECO:0000259" key="3">
    <source>
        <dbReference type="Pfam" id="PF01370"/>
    </source>
</evidence>
<evidence type="ECO:0000313" key="4">
    <source>
        <dbReference type="EMBL" id="AYR22733.1"/>
    </source>
</evidence>
<feature type="domain" description="NAD-dependent epimerase/dehydratase" evidence="3">
    <location>
        <begin position="4"/>
        <end position="235"/>
    </location>
</feature>
<evidence type="ECO:0000313" key="5">
    <source>
        <dbReference type="Proteomes" id="UP000269199"/>
    </source>
</evidence>
<gene>
    <name evidence="4" type="ORF">RC54_02365</name>
</gene>
<dbReference type="EMBL" id="CP024996">
    <property type="protein sequence ID" value="AYR22733.1"/>
    <property type="molecule type" value="Genomic_DNA"/>
</dbReference>
<evidence type="ECO:0000256" key="1">
    <source>
        <dbReference type="ARBA" id="ARBA00005125"/>
    </source>
</evidence>
<sequence>MRTCVIGGAGFIGRHLVAQLLQTGRDVLVLGRRSERPSGLAKRAVYAACDYADREALRLHLGTCTEVVDLAYATVPQTSFVNPVFDLQANLPASVGLLQESAKLGHLRQLMIVSSGGTVYGPVPSWPICEDEHTSPISPYGITKLTLEHYGRMFHRLHGLPVTIVRPANAYGAGQKPFVGQGFIATAIGHILKREQVTIFGEHGTIRDYLHVSDVAAGMVAALEGDGQGETYNIGSGVGMNNREVLSAIEPHATTAGYSIKLQVAPERHFDVPVNVLNSNKLKSHSGWQPKVDFSEGIKEVWTDIAEMISS</sequence>
<dbReference type="Pfam" id="PF01370">
    <property type="entry name" value="Epimerase"/>
    <property type="match status" value="1"/>
</dbReference>
<name>A0AAD0XFR9_9BURK</name>
<dbReference type="Proteomes" id="UP000269199">
    <property type="component" value="Chromosome"/>
</dbReference>
<evidence type="ECO:0000256" key="2">
    <source>
        <dbReference type="ARBA" id="ARBA00007637"/>
    </source>
</evidence>
<reference evidence="4 5" key="1">
    <citation type="submission" date="2017-11" db="EMBL/GenBank/DDBJ databases">
        <title>Complete genome sequence of Herbaspirillum rubrisubalbicans DSM 11543.</title>
        <authorList>
            <person name="Chen M."/>
            <person name="An Q."/>
        </authorList>
    </citation>
    <scope>NUCLEOTIDE SEQUENCE [LARGE SCALE GENOMIC DNA]</scope>
    <source>
        <strain evidence="4 5">DSM 11543</strain>
    </source>
</reference>
<proteinExistence type="inferred from homology"/>
<comment type="similarity">
    <text evidence="2">Belongs to the NAD(P)-dependent epimerase/dehydratase family.</text>
</comment>
<dbReference type="Gene3D" id="3.40.50.720">
    <property type="entry name" value="NAD(P)-binding Rossmann-like Domain"/>
    <property type="match status" value="1"/>
</dbReference>
<dbReference type="Gene3D" id="3.90.25.10">
    <property type="entry name" value="UDP-galactose 4-epimerase, domain 1"/>
    <property type="match status" value="1"/>
</dbReference>
<dbReference type="AlphaFoldDB" id="A0AAD0XFR9"/>
<dbReference type="SUPFAM" id="SSF51735">
    <property type="entry name" value="NAD(P)-binding Rossmann-fold domains"/>
    <property type="match status" value="1"/>
</dbReference>
<dbReference type="InterPro" id="IPR001509">
    <property type="entry name" value="Epimerase_deHydtase"/>
</dbReference>
<comment type="pathway">
    <text evidence="1">Bacterial outer membrane biogenesis; LPS O-antigen biosynthesis.</text>
</comment>
<dbReference type="RefSeq" id="WP_061790452.1">
    <property type="nucleotide sequence ID" value="NZ_CP024996.1"/>
</dbReference>
<protein>
    <submittedName>
        <fullName evidence="4">Nucleoside-diphosphate sugar epimerase</fullName>
    </submittedName>
</protein>
<dbReference type="InterPro" id="IPR036291">
    <property type="entry name" value="NAD(P)-bd_dom_sf"/>
</dbReference>
<organism evidence="4 5">
    <name type="scientific">Herbaspirillum rubrisubalbicans</name>
    <dbReference type="NCBI Taxonomy" id="80842"/>
    <lineage>
        <taxon>Bacteria</taxon>
        <taxon>Pseudomonadati</taxon>
        <taxon>Pseudomonadota</taxon>
        <taxon>Betaproteobacteria</taxon>
        <taxon>Burkholderiales</taxon>
        <taxon>Oxalobacteraceae</taxon>
        <taxon>Herbaspirillum</taxon>
    </lineage>
</organism>
<dbReference type="PANTHER" id="PTHR43000">
    <property type="entry name" value="DTDP-D-GLUCOSE 4,6-DEHYDRATASE-RELATED"/>
    <property type="match status" value="1"/>
</dbReference>
<accession>A0AAD0XFR9</accession>